<dbReference type="RefSeq" id="WP_167311521.1">
    <property type="nucleotide sequence ID" value="NZ_CP110790.1"/>
</dbReference>
<evidence type="ECO:0000313" key="3">
    <source>
        <dbReference type="EMBL" id="NIL27954.1"/>
    </source>
</evidence>
<evidence type="ECO:0000259" key="2">
    <source>
        <dbReference type="PROSITE" id="PS51782"/>
    </source>
</evidence>
<dbReference type="PROSITE" id="PS51782">
    <property type="entry name" value="LYSM"/>
    <property type="match status" value="1"/>
</dbReference>
<proteinExistence type="predicted"/>
<accession>A0AA91BA84</accession>
<evidence type="ECO:0000256" key="1">
    <source>
        <dbReference type="SAM" id="SignalP"/>
    </source>
</evidence>
<dbReference type="EMBL" id="JAASAN010000006">
    <property type="protein sequence ID" value="NIL27954.1"/>
    <property type="molecule type" value="Genomic_DNA"/>
</dbReference>
<feature type="chain" id="PRO_5041663770" evidence="1">
    <location>
        <begin position="19"/>
        <end position="61"/>
    </location>
</feature>
<gene>
    <name evidence="3" type="ORF">HB980_15555</name>
</gene>
<reference evidence="3" key="1">
    <citation type="submission" date="2020-03" db="EMBL/GenBank/DDBJ databases">
        <authorList>
            <person name="Kislichkina A."/>
            <person name="Dentovskaya S."/>
            <person name="Shaikhutdinov R."/>
            <person name="Ivanov S."/>
            <person name="Sizova A."/>
            <person name="Solomentsev V."/>
            <person name="Bogun A."/>
        </authorList>
    </citation>
    <scope>NUCLEOTIDE SEQUENCE</scope>
    <source>
        <strain evidence="3">SCPM-O-B-8025</strain>
    </source>
</reference>
<dbReference type="InterPro" id="IPR018392">
    <property type="entry name" value="LysM"/>
</dbReference>
<dbReference type="Proteomes" id="UP000698240">
    <property type="component" value="Unassembled WGS sequence"/>
</dbReference>
<keyword evidence="1" id="KW-0732">Signal</keyword>
<comment type="caution">
    <text evidence="3">The sequence shown here is derived from an EMBL/GenBank/DDBJ whole genome shotgun (WGS) entry which is preliminary data.</text>
</comment>
<feature type="domain" description="LysM" evidence="2">
    <location>
        <begin position="35"/>
        <end position="61"/>
    </location>
</feature>
<name>A0AA91BA84_9GAMM</name>
<dbReference type="CDD" id="cd00118">
    <property type="entry name" value="LysM"/>
    <property type="match status" value="1"/>
</dbReference>
<feature type="signal peptide" evidence="1">
    <location>
        <begin position="1"/>
        <end position="18"/>
    </location>
</feature>
<organism evidence="3 4">
    <name type="scientific">Yersinia massiliensis</name>
    <dbReference type="NCBI Taxonomy" id="419257"/>
    <lineage>
        <taxon>Bacteria</taxon>
        <taxon>Pseudomonadati</taxon>
        <taxon>Pseudomonadota</taxon>
        <taxon>Gammaproteobacteria</taxon>
        <taxon>Enterobacterales</taxon>
        <taxon>Yersiniaceae</taxon>
        <taxon>Yersinia</taxon>
    </lineage>
</organism>
<dbReference type="AlphaFoldDB" id="A0AA91BA84"/>
<evidence type="ECO:0000313" key="4">
    <source>
        <dbReference type="Proteomes" id="UP000698240"/>
    </source>
</evidence>
<protein>
    <submittedName>
        <fullName evidence="3">LysM peptidoglycan-binding domain-containing protein</fullName>
    </submittedName>
</protein>
<sequence length="61" mass="6566">MLLQLFVPLSASFSPVIAAMKVSQATTTLSYSSTEPYVLGLGETIDIVAKKYGITVDELKK</sequence>